<dbReference type="RefSeq" id="WP_163607408.1">
    <property type="nucleotide sequence ID" value="NZ_JAABOO010000002.1"/>
</dbReference>
<dbReference type="Pfam" id="PF12725">
    <property type="entry name" value="DUF3810"/>
    <property type="match status" value="1"/>
</dbReference>
<dbReference type="AlphaFoldDB" id="A0A6P0UUR1"/>
<evidence type="ECO:0000313" key="3">
    <source>
        <dbReference type="Proteomes" id="UP000468581"/>
    </source>
</evidence>
<name>A0A6P0UUR1_9FLAO</name>
<keyword evidence="3" id="KW-1185">Reference proteome</keyword>
<dbReference type="InterPro" id="IPR024294">
    <property type="entry name" value="DUF3810"/>
</dbReference>
<comment type="caution">
    <text evidence="2">The sequence shown here is derived from an EMBL/GenBank/DDBJ whole genome shotgun (WGS) entry which is preliminary data.</text>
</comment>
<accession>A0A6P0UUR1</accession>
<reference evidence="2 3" key="1">
    <citation type="submission" date="2020-01" db="EMBL/GenBank/DDBJ databases">
        <title>Leptobacterium flavescens.</title>
        <authorList>
            <person name="Wang G."/>
        </authorList>
    </citation>
    <scope>NUCLEOTIDE SEQUENCE [LARGE SCALE GENOMIC DNA]</scope>
    <source>
        <strain evidence="2 3">KCTC 22160</strain>
    </source>
</reference>
<dbReference type="Proteomes" id="UP000468581">
    <property type="component" value="Unassembled WGS sequence"/>
</dbReference>
<evidence type="ECO:0000256" key="1">
    <source>
        <dbReference type="SAM" id="Phobius"/>
    </source>
</evidence>
<feature type="transmembrane region" description="Helical" evidence="1">
    <location>
        <begin position="87"/>
        <end position="108"/>
    </location>
</feature>
<organism evidence="2 3">
    <name type="scientific">Leptobacterium flavescens</name>
    <dbReference type="NCBI Taxonomy" id="472055"/>
    <lineage>
        <taxon>Bacteria</taxon>
        <taxon>Pseudomonadati</taxon>
        <taxon>Bacteroidota</taxon>
        <taxon>Flavobacteriia</taxon>
        <taxon>Flavobacteriales</taxon>
        <taxon>Flavobacteriaceae</taxon>
        <taxon>Leptobacterium</taxon>
    </lineage>
</organism>
<proteinExistence type="predicted"/>
<gene>
    <name evidence="2" type="ORF">GWK08_11890</name>
</gene>
<keyword evidence="1" id="KW-0812">Transmembrane</keyword>
<protein>
    <submittedName>
        <fullName evidence="2">DUF3810 family protein</fullName>
    </submittedName>
</protein>
<keyword evidence="1" id="KW-1133">Transmembrane helix</keyword>
<dbReference type="EMBL" id="JAABOO010000002">
    <property type="protein sequence ID" value="NER14146.1"/>
    <property type="molecule type" value="Genomic_DNA"/>
</dbReference>
<feature type="transmembrane region" description="Helical" evidence="1">
    <location>
        <begin position="48"/>
        <end position="75"/>
    </location>
</feature>
<sequence length="355" mass="41691">MTKRMKTIIAFSIIPQVILVKILAKHPELIEKYYSNGFYPYLSKGFRLVFGWIPFSVGDIFYTIATILIIRFLILKGRMFFYQTRNFFREVFVVISVLYFVFHLFWGLNYYRLPIYQSLNIDNDYTTEELFEFTDRLIAKANEVHYSITKNDTVMVSIPYSKRKIYKMTVNGFNKLSAEMPNLTYAPTSIKSSIYSTVLTYMGYGGYLNPFTNEAQVNSVAFSYKYPTVSCHEQAHQLGYSAENEANFIGYLAAVNNEDIYFKYSAYIYSLRYCLGEIRSRDPEKFREVNKKMNPGIIKNYINVSNFWKRYENKAEPAFKTSFNTFLKANNQKDGIKSYSYVVALLVNYYKNKEL</sequence>
<keyword evidence="1" id="KW-0472">Membrane</keyword>
<evidence type="ECO:0000313" key="2">
    <source>
        <dbReference type="EMBL" id="NER14146.1"/>
    </source>
</evidence>